<feature type="domain" description="Enoyl reductase (ER)" evidence="7">
    <location>
        <begin position="52"/>
        <end position="372"/>
    </location>
</feature>
<dbReference type="Gene3D" id="3.90.180.10">
    <property type="entry name" value="Medium-chain alcohol dehydrogenases, catalytic domain"/>
    <property type="match status" value="1"/>
</dbReference>
<evidence type="ECO:0000256" key="4">
    <source>
        <dbReference type="ARBA" id="ARBA00022833"/>
    </source>
</evidence>
<comment type="cofactor">
    <cofactor evidence="1">
        <name>Zn(2+)</name>
        <dbReference type="ChEBI" id="CHEBI:29105"/>
    </cofactor>
</comment>
<comment type="similarity">
    <text evidence="2">Belongs to the zinc-containing alcohol dehydrogenase family.</text>
</comment>
<dbReference type="EMBL" id="SJKB01000001">
    <property type="protein sequence ID" value="TCC65917.1"/>
    <property type="molecule type" value="Genomic_DNA"/>
</dbReference>
<keyword evidence="3" id="KW-0479">Metal-binding</keyword>
<dbReference type="GO" id="GO:0016491">
    <property type="term" value="F:oxidoreductase activity"/>
    <property type="evidence" value="ECO:0007669"/>
    <property type="project" value="UniProtKB-KW"/>
</dbReference>
<dbReference type="InterPro" id="IPR013149">
    <property type="entry name" value="ADH-like_C"/>
</dbReference>
<dbReference type="PANTHER" id="PTHR43350">
    <property type="entry name" value="NAD-DEPENDENT ALCOHOL DEHYDROGENASE"/>
    <property type="match status" value="1"/>
</dbReference>
<dbReference type="PANTHER" id="PTHR43350:SF19">
    <property type="entry name" value="D-GULOSIDE 3-DEHYDROGENASE"/>
    <property type="match status" value="1"/>
</dbReference>
<dbReference type="InterPro" id="IPR020843">
    <property type="entry name" value="ER"/>
</dbReference>
<feature type="compositionally biased region" description="Low complexity" evidence="6">
    <location>
        <begin position="386"/>
        <end position="401"/>
    </location>
</feature>
<evidence type="ECO:0000313" key="9">
    <source>
        <dbReference type="Proteomes" id="UP000291144"/>
    </source>
</evidence>
<dbReference type="CDD" id="cd08255">
    <property type="entry name" value="2-desacetyl-2-hydroxyethyl_bacteriochlorophyllide_like"/>
    <property type="match status" value="1"/>
</dbReference>
<dbReference type="GO" id="GO:0000166">
    <property type="term" value="F:nucleotide binding"/>
    <property type="evidence" value="ECO:0007669"/>
    <property type="project" value="InterPro"/>
</dbReference>
<gene>
    <name evidence="8" type="ORF">E0H73_03035</name>
</gene>
<dbReference type="Pfam" id="PF01408">
    <property type="entry name" value="GFO_IDH_MocA"/>
    <property type="match status" value="1"/>
</dbReference>
<dbReference type="Gene3D" id="3.30.360.10">
    <property type="entry name" value="Dihydrodipicolinate Reductase, domain 2"/>
    <property type="match status" value="1"/>
</dbReference>
<dbReference type="GO" id="GO:0046872">
    <property type="term" value="F:metal ion binding"/>
    <property type="evidence" value="ECO:0007669"/>
    <property type="project" value="UniProtKB-KW"/>
</dbReference>
<evidence type="ECO:0000259" key="7">
    <source>
        <dbReference type="SMART" id="SM00829"/>
    </source>
</evidence>
<proteinExistence type="inferred from homology"/>
<organism evidence="8 9">
    <name type="scientific">Kribbella pittospori</name>
    <dbReference type="NCBI Taxonomy" id="722689"/>
    <lineage>
        <taxon>Bacteria</taxon>
        <taxon>Bacillati</taxon>
        <taxon>Actinomycetota</taxon>
        <taxon>Actinomycetes</taxon>
        <taxon>Propionibacteriales</taxon>
        <taxon>Kribbellaceae</taxon>
        <taxon>Kribbella</taxon>
    </lineage>
</organism>
<dbReference type="InterPro" id="IPR011032">
    <property type="entry name" value="GroES-like_sf"/>
</dbReference>
<sequence length="732" mass="77922">MKQVAQNYKSGELAVLDVPPPTCAPGGVLVRSLYSLISTGTELMKVGEAKLSMLGKARARPDQVRKVLDSVAQQGAVNTYKKVMNKLDSYTPLGYSLCGVVVEVGAGAEEFSVGQLVAAAGNEFALHAEYNWIPVNLCVPVPDGVPPEQAAFSTVGAIAMHGVRQSEVQLGDTAVVIGLGLVGQLVVRLLVAAGVRVFGIDTVDDRCRMAEKAGALHCSSADEAGIASLERSILEASNGLGADHILLAAGGHSNGPVETAARLARDRARVVDIGKTRLDLPWNAYYDKELDVRFSRSYGPGRYDDRYELQGIDYPAGYVRWTERRNLACFIDLIAREQMDIGSLIAGTFPIADATDVYQQLSTGTLPGVGFLFEYPNATPPQSADAGAGTTETTGAVPVTTTRRREPAGGPASAGGARLGFIGAGNYASSMLLPHLQKNEHAVLARVATNKSLSAANAQRRFGFEQLSTDANEVLSDDSLDAVFVVTRHSSHAELACRALETGKAVFVEKPLALTTEDVDRIVATVDATGNDRLMVGFNRRFAPLLTDLRDRFGDPGGNYSLRYLVNAGRLDPSSWYLDQDKEGSRFGGEGGHFIDTLAWWLNSPPTEVYAVPGPEAGDVIVTLRFANGSAGQITYVGGGNARFPKETLDITGGGRNGRLDNFQSASVWAGRKPSTRKARGTDKGQRVELERFVAAVTSGGPMPISFDSLIATTRATIAVDRSLASGRPEMV</sequence>
<dbReference type="SMART" id="SM00829">
    <property type="entry name" value="PKS_ER"/>
    <property type="match status" value="1"/>
</dbReference>
<dbReference type="SUPFAM" id="SSF51735">
    <property type="entry name" value="NAD(P)-binding Rossmann-fold domains"/>
    <property type="match status" value="2"/>
</dbReference>
<evidence type="ECO:0000256" key="1">
    <source>
        <dbReference type="ARBA" id="ARBA00001947"/>
    </source>
</evidence>
<dbReference type="Proteomes" id="UP000291144">
    <property type="component" value="Unassembled WGS sequence"/>
</dbReference>
<dbReference type="Pfam" id="PF00107">
    <property type="entry name" value="ADH_zinc_N"/>
    <property type="match status" value="1"/>
</dbReference>
<comment type="caution">
    <text evidence="8">The sequence shown here is derived from an EMBL/GenBank/DDBJ whole genome shotgun (WGS) entry which is preliminary data.</text>
</comment>
<keyword evidence="5" id="KW-0560">Oxidoreductase</keyword>
<dbReference type="InterPro" id="IPR000683">
    <property type="entry name" value="Gfo/Idh/MocA-like_OxRdtase_N"/>
</dbReference>
<evidence type="ECO:0000256" key="2">
    <source>
        <dbReference type="ARBA" id="ARBA00008072"/>
    </source>
</evidence>
<dbReference type="InterPro" id="IPR036291">
    <property type="entry name" value="NAD(P)-bd_dom_sf"/>
</dbReference>
<accession>A0A4R0L040</accession>
<dbReference type="Gene3D" id="3.40.50.720">
    <property type="entry name" value="NAD(P)-binding Rossmann-like Domain"/>
    <property type="match status" value="2"/>
</dbReference>
<protein>
    <submittedName>
        <fullName evidence="8">Oxidoreductase</fullName>
    </submittedName>
</protein>
<feature type="region of interest" description="Disordered" evidence="6">
    <location>
        <begin position="380"/>
        <end position="414"/>
    </location>
</feature>
<keyword evidence="9" id="KW-1185">Reference proteome</keyword>
<dbReference type="OrthoDB" id="256869at2"/>
<dbReference type="RefSeq" id="WP_131350829.1">
    <property type="nucleotide sequence ID" value="NZ_SJKB01000001.1"/>
</dbReference>
<reference evidence="8 9" key="1">
    <citation type="submission" date="2019-02" db="EMBL/GenBank/DDBJ databases">
        <title>Kribbella capetownensis sp. nov. and Kribbella speibonae sp. nov., isolated from soil.</title>
        <authorList>
            <person name="Curtis S.M."/>
            <person name="Norton I."/>
            <person name="Everest G.J."/>
            <person name="Meyers P.R."/>
        </authorList>
    </citation>
    <scope>NUCLEOTIDE SEQUENCE [LARGE SCALE GENOMIC DNA]</scope>
    <source>
        <strain evidence="8 9">NRRL B-24813</strain>
    </source>
</reference>
<evidence type="ECO:0000313" key="8">
    <source>
        <dbReference type="EMBL" id="TCC65917.1"/>
    </source>
</evidence>
<evidence type="ECO:0000256" key="6">
    <source>
        <dbReference type="SAM" id="MobiDB-lite"/>
    </source>
</evidence>
<evidence type="ECO:0000256" key="3">
    <source>
        <dbReference type="ARBA" id="ARBA00022723"/>
    </source>
</evidence>
<dbReference type="SUPFAM" id="SSF50129">
    <property type="entry name" value="GroES-like"/>
    <property type="match status" value="1"/>
</dbReference>
<name>A0A4R0L040_9ACTN</name>
<evidence type="ECO:0000256" key="5">
    <source>
        <dbReference type="ARBA" id="ARBA00023002"/>
    </source>
</evidence>
<keyword evidence="4" id="KW-0862">Zinc</keyword>
<dbReference type="AlphaFoldDB" id="A0A4R0L040"/>
<dbReference type="SUPFAM" id="SSF55347">
    <property type="entry name" value="Glyceraldehyde-3-phosphate dehydrogenase-like, C-terminal domain"/>
    <property type="match status" value="1"/>
</dbReference>